<dbReference type="EMBL" id="KI927924">
    <property type="protein sequence ID" value="ETW30308.1"/>
    <property type="molecule type" value="Genomic_DNA"/>
</dbReference>
<gene>
    <name evidence="2" type="ORF">PFFCH_02254</name>
</gene>
<evidence type="ECO:0008006" key="4">
    <source>
        <dbReference type="Google" id="ProtNLM"/>
    </source>
</evidence>
<sequence length="511" mass="56129">MKSVKENFDRQTSQRFEEYEERMITQRQKYKEQCDKDIQQIILTDKIEKSLEEKVEKVCLICGCGLGGGVAPFVGLFGGLAVNEMKKVAAAASTQAGIKEAIKGVGSIFYLEAGSPIPWMNKIHAGNYSNRMSLIQILTSVKNSCEDVQTVEGSLFCSASNSIAESGDTFEFSKNIYGMAANAADAARKAANGKYAEMTSVGTICSNPMYDDDPEMKEIMHDFDRQTSQRFEEYNERMNKNRQKCKEQCDRDIKNIILKDKIEKELKQQLATLETDISTDDIPTCVCNKSVADKVEKTCLKCGGVLGSGVPGLGLLCGYGAYELVKAAIVAAEKEAIAEGAAAGIVEGIKIAIKGIKGAFDIDFLSGKTFEEVITGKTFNNSAFVVDKILQEYNTMCVSTNAYQGKLFCNYGSMFGENVDNITAISANAKRAVIKAGEAAAKTTTETTKVLTAEKTGEVTSTSAIFSNPMVISFIVVVIIVIILLITYLILRYRRKKKMKRKLQYIKLLKE</sequence>
<reference evidence="2 3" key="2">
    <citation type="submission" date="2013-02" db="EMBL/GenBank/DDBJ databases">
        <title>The Genome Sequence of Plasmodium falciparum FCH/4.</title>
        <authorList>
            <consortium name="The Broad Institute Genome Sequencing Platform"/>
            <consortium name="The Broad Institute Genome Sequencing Center for Infectious Disease"/>
            <person name="Neafsey D."/>
            <person name="Cheeseman I."/>
            <person name="Volkman S."/>
            <person name="Adams J."/>
            <person name="Walker B."/>
            <person name="Young S.K."/>
            <person name="Zeng Q."/>
            <person name="Gargeya S."/>
            <person name="Fitzgerald M."/>
            <person name="Haas B."/>
            <person name="Abouelleil A."/>
            <person name="Alvarado L."/>
            <person name="Arachchi H.M."/>
            <person name="Berlin A.M."/>
            <person name="Chapman S.B."/>
            <person name="Dewar J."/>
            <person name="Goldberg J."/>
            <person name="Griggs A."/>
            <person name="Gujja S."/>
            <person name="Hansen M."/>
            <person name="Howarth C."/>
            <person name="Imamovic A."/>
            <person name="Larimer J."/>
            <person name="McCowan C."/>
            <person name="Murphy C."/>
            <person name="Neiman D."/>
            <person name="Pearson M."/>
            <person name="Priest M."/>
            <person name="Roberts A."/>
            <person name="Saif S."/>
            <person name="Shea T."/>
            <person name="Sisk P."/>
            <person name="Sykes S."/>
            <person name="Wortman J."/>
            <person name="Nusbaum C."/>
            <person name="Birren B."/>
        </authorList>
    </citation>
    <scope>NUCLEOTIDE SEQUENCE [LARGE SCALE GENOMIC DNA]</scope>
    <source>
        <strain evidence="2 3">FCH/4</strain>
    </source>
</reference>
<dbReference type="NCBIfam" id="TIGR01477">
    <property type="entry name" value="RIFIN"/>
    <property type="match status" value="1"/>
</dbReference>
<dbReference type="InterPro" id="IPR006373">
    <property type="entry name" value="VSA_Rifin"/>
</dbReference>
<dbReference type="InterPro" id="IPR011992">
    <property type="entry name" value="EF-hand-dom_pair"/>
</dbReference>
<name>A0A024VPT9_PLAFA</name>
<keyword evidence="1" id="KW-0812">Transmembrane</keyword>
<dbReference type="Proteomes" id="UP000030656">
    <property type="component" value="Unassembled WGS sequence"/>
</dbReference>
<dbReference type="SUPFAM" id="SSF47473">
    <property type="entry name" value="EF-hand"/>
    <property type="match status" value="1"/>
</dbReference>
<evidence type="ECO:0000256" key="1">
    <source>
        <dbReference type="SAM" id="Phobius"/>
    </source>
</evidence>
<organism evidence="2 3">
    <name type="scientific">Plasmodium falciparum FCH/4</name>
    <dbReference type="NCBI Taxonomy" id="1036724"/>
    <lineage>
        <taxon>Eukaryota</taxon>
        <taxon>Sar</taxon>
        <taxon>Alveolata</taxon>
        <taxon>Apicomplexa</taxon>
        <taxon>Aconoidasida</taxon>
        <taxon>Haemosporida</taxon>
        <taxon>Plasmodiidae</taxon>
        <taxon>Plasmodium</taxon>
        <taxon>Plasmodium (Laverania)</taxon>
    </lineage>
</organism>
<evidence type="ECO:0000313" key="3">
    <source>
        <dbReference type="Proteomes" id="UP000030656"/>
    </source>
</evidence>
<keyword evidence="1" id="KW-1133">Transmembrane helix</keyword>
<accession>A0A024VPT9</accession>
<dbReference type="AlphaFoldDB" id="A0A024VPT9"/>
<reference evidence="2 3" key="1">
    <citation type="submission" date="2013-02" db="EMBL/GenBank/DDBJ databases">
        <title>The Genome Annotation of Plasmodium falciparum FCH/4.</title>
        <authorList>
            <consortium name="The Broad Institute Genome Sequencing Platform"/>
            <consortium name="The Broad Institute Genome Sequencing Center for Infectious Disease"/>
            <person name="Neafsey D."/>
            <person name="Hoffman S."/>
            <person name="Volkman S."/>
            <person name="Rosenthal P."/>
            <person name="Walker B."/>
            <person name="Young S.K."/>
            <person name="Zeng Q."/>
            <person name="Gargeya S."/>
            <person name="Fitzgerald M."/>
            <person name="Haas B."/>
            <person name="Abouelleil A."/>
            <person name="Allen A.W."/>
            <person name="Alvarado L."/>
            <person name="Arachchi H.M."/>
            <person name="Berlin A.M."/>
            <person name="Chapman S.B."/>
            <person name="Gainer-Dewar J."/>
            <person name="Goldberg J."/>
            <person name="Griggs A."/>
            <person name="Gujja S."/>
            <person name="Hansen M."/>
            <person name="Howarth C."/>
            <person name="Imamovic A."/>
            <person name="Ireland A."/>
            <person name="Larimer J."/>
            <person name="McCowan C."/>
            <person name="Murphy C."/>
            <person name="Pearson M."/>
            <person name="Poon T.W."/>
            <person name="Priest M."/>
            <person name="Roberts A."/>
            <person name="Saif S."/>
            <person name="Shea T."/>
            <person name="Sisk P."/>
            <person name="Sykes S."/>
            <person name="Wortman J."/>
            <person name="Nusbaum C."/>
            <person name="Birren B."/>
        </authorList>
    </citation>
    <scope>NUCLEOTIDE SEQUENCE [LARGE SCALE GENOMIC DNA]</scope>
    <source>
        <strain evidence="2 3">FCH/4</strain>
    </source>
</reference>
<feature type="transmembrane region" description="Helical" evidence="1">
    <location>
        <begin position="470"/>
        <end position="491"/>
    </location>
</feature>
<keyword evidence="1" id="KW-0472">Membrane</keyword>
<evidence type="ECO:0000313" key="2">
    <source>
        <dbReference type="EMBL" id="ETW30308.1"/>
    </source>
</evidence>
<proteinExistence type="predicted"/>
<protein>
    <recommendedName>
        <fullName evidence="4">Surface antigen</fullName>
    </recommendedName>
</protein>
<dbReference type="Pfam" id="PF02009">
    <property type="entry name" value="RIFIN"/>
    <property type="match status" value="2"/>
</dbReference>